<dbReference type="Gene3D" id="3.30.710.10">
    <property type="entry name" value="Potassium Channel Kv1.1, Chain A"/>
    <property type="match status" value="2"/>
</dbReference>
<accession>A0A1E3NQN8</accession>
<reference evidence="1 2" key="1">
    <citation type="journal article" date="2016" name="Proc. Natl. Acad. Sci. U.S.A.">
        <title>Comparative genomics of biotechnologically important yeasts.</title>
        <authorList>
            <person name="Riley R."/>
            <person name="Haridas S."/>
            <person name="Wolfe K.H."/>
            <person name="Lopes M.R."/>
            <person name="Hittinger C.T."/>
            <person name="Goeker M."/>
            <person name="Salamov A.A."/>
            <person name="Wisecaver J.H."/>
            <person name="Long T.M."/>
            <person name="Calvey C.H."/>
            <person name="Aerts A.L."/>
            <person name="Barry K.W."/>
            <person name="Choi C."/>
            <person name="Clum A."/>
            <person name="Coughlan A.Y."/>
            <person name="Deshpande S."/>
            <person name="Douglass A.P."/>
            <person name="Hanson S.J."/>
            <person name="Klenk H.-P."/>
            <person name="LaButti K.M."/>
            <person name="Lapidus A."/>
            <person name="Lindquist E.A."/>
            <person name="Lipzen A.M."/>
            <person name="Meier-Kolthoff J.P."/>
            <person name="Ohm R.A."/>
            <person name="Otillar R.P."/>
            <person name="Pangilinan J.L."/>
            <person name="Peng Y."/>
            <person name="Rokas A."/>
            <person name="Rosa C.A."/>
            <person name="Scheuner C."/>
            <person name="Sibirny A.A."/>
            <person name="Slot J.C."/>
            <person name="Stielow J.B."/>
            <person name="Sun H."/>
            <person name="Kurtzman C.P."/>
            <person name="Blackwell M."/>
            <person name="Grigoriev I.V."/>
            <person name="Jeffries T.W."/>
        </authorList>
    </citation>
    <scope>NUCLEOTIDE SEQUENCE [LARGE SCALE GENOMIC DNA]</scope>
    <source>
        <strain evidence="1 2">NRRL Y-2026</strain>
    </source>
</reference>
<dbReference type="STRING" id="763406.A0A1E3NQN8"/>
<dbReference type="AlphaFoldDB" id="A0A1E3NQN8"/>
<dbReference type="EMBL" id="KV454002">
    <property type="protein sequence ID" value="ODQ47873.1"/>
    <property type="molecule type" value="Genomic_DNA"/>
</dbReference>
<dbReference type="Proteomes" id="UP000094455">
    <property type="component" value="Unassembled WGS sequence"/>
</dbReference>
<evidence type="ECO:0008006" key="3">
    <source>
        <dbReference type="Google" id="ProtNLM"/>
    </source>
</evidence>
<dbReference type="PANTHER" id="PTHR31758:SF2">
    <property type="entry name" value="BTB_POZ DOMAIN-CONTAINING PROTEIN YLR108C"/>
    <property type="match status" value="1"/>
</dbReference>
<evidence type="ECO:0000313" key="2">
    <source>
        <dbReference type="Proteomes" id="UP000094455"/>
    </source>
</evidence>
<gene>
    <name evidence="1" type="ORF">PICMEDRAFT_120409</name>
</gene>
<dbReference type="GeneID" id="30176561"/>
<keyword evidence="2" id="KW-1185">Reference proteome</keyword>
<dbReference type="InterPro" id="IPR011333">
    <property type="entry name" value="SKP1/BTB/POZ_sf"/>
</dbReference>
<dbReference type="OrthoDB" id="2414723at2759"/>
<dbReference type="SUPFAM" id="SSF54695">
    <property type="entry name" value="POZ domain"/>
    <property type="match status" value="2"/>
</dbReference>
<proteinExistence type="predicted"/>
<sequence>MAENKLTQLISNDTRIPCILPHDNTYTIQVGDNRFLLSGASLSYDSPSYLTDFFLENKGTKTLTLDRSPKVFEKICTHLQGYSIEIEDDYEFIYLLLDASYFRLRKLKERLLMEPFHITVGGKKFKIPKEILTQKGNYPNYFSIIYHSLLIDPFVSNDLFIRPPPLNPYESHRSSLLFGELLYGLYGNEIEIRSEAHRRDLLKECRYYQFFALEQRLIKCKIYQNPFTRREEIVINYKSVKGSGLLNETNGLVGGPDNGFAFIKYSRPFVDGNIFRDLIIQIDSADVDLMVNVSLRFTSLLILGETATTLKNLLAKVTDDYIYENEGGVQKLNVLIRMSDSVGKLNGLDMESGWLDTLIKVNGEGTDDKASIPGEDNKIVVIKLLKSQWKISVQGRKKIWMDGLKFEGFLDTTHFNQSRGML</sequence>
<dbReference type="RefSeq" id="XP_019018986.1">
    <property type="nucleotide sequence ID" value="XM_019159874.1"/>
</dbReference>
<evidence type="ECO:0000313" key="1">
    <source>
        <dbReference type="EMBL" id="ODQ47873.1"/>
    </source>
</evidence>
<name>A0A1E3NQN8_9ASCO</name>
<protein>
    <recommendedName>
        <fullName evidence="3">Potassium channel tetramerisation-type BTB domain-containing protein</fullName>
    </recommendedName>
</protein>
<organism evidence="1 2">
    <name type="scientific">Pichia membranifaciens NRRL Y-2026</name>
    <dbReference type="NCBI Taxonomy" id="763406"/>
    <lineage>
        <taxon>Eukaryota</taxon>
        <taxon>Fungi</taxon>
        <taxon>Dikarya</taxon>
        <taxon>Ascomycota</taxon>
        <taxon>Saccharomycotina</taxon>
        <taxon>Pichiomycetes</taxon>
        <taxon>Pichiales</taxon>
        <taxon>Pichiaceae</taxon>
        <taxon>Pichia</taxon>
    </lineage>
</organism>
<dbReference type="PANTHER" id="PTHR31758">
    <property type="entry name" value="BTB/POZ DOMAIN-CONTAINING PROTEIN YLR108C"/>
    <property type="match status" value="1"/>
</dbReference>